<keyword evidence="3" id="KW-1185">Reference proteome</keyword>
<accession>A0ABU2YJG0</accession>
<reference evidence="2 3" key="1">
    <citation type="submission" date="2023-09" db="EMBL/GenBank/DDBJ databases">
        <authorList>
            <person name="Rey-Velasco X."/>
        </authorList>
    </citation>
    <scope>NUCLEOTIDE SEQUENCE [LARGE SCALE GENOMIC DNA]</scope>
    <source>
        <strain evidence="2 3">W332</strain>
    </source>
</reference>
<organism evidence="2 3">
    <name type="scientific">Microcosmobacter mediterraneus</name>
    <dbReference type="NCBI Taxonomy" id="3075607"/>
    <lineage>
        <taxon>Bacteria</taxon>
        <taxon>Pseudomonadati</taxon>
        <taxon>Bacteroidota</taxon>
        <taxon>Flavobacteriia</taxon>
        <taxon>Flavobacteriales</taxon>
        <taxon>Flavobacteriaceae</taxon>
        <taxon>Microcosmobacter</taxon>
    </lineage>
</organism>
<evidence type="ECO:0000259" key="1">
    <source>
        <dbReference type="PROSITE" id="PS50234"/>
    </source>
</evidence>
<sequence>MKSIKSFIVLIIVFNFSCTPNDKSFATDFPVDNSLGDQYTALGENPFINTNENPVSTFSVDADGASYANVRRFINQDQILPPNGAVRIEELINYFNLDYDYSDTTHPMSLNGEISTCPWNIEHKLLRLGIKGKPISESELPASNFVFLIDVSGSMGSEDKLELLKNGFNYLVDELNDNDRVAIVTYAGNAGLVLPSTPGSEKQTIKGAINSLGSGGSTAGAAGITTAYEIAQQYYIDGGNNRIVLGTDGDFNVGISSQEELVTLIEQKRDLGIFLTVLGVGRGNLNDAALEQIANNGNGTYEYLDSVEQLRKVFIYDYQKFFTVAKDVKIQVNFNEDKIESYRLIGYENRILSEEDFENDEEDAGEIGANQNITALYEIIPVSNTEALDEKALTLDFRYKLPESNSSIPLTLDIFDQGNSFSSATDFMQFTASVASFGMLISDSEHKGNTSYSDILSWLNSTSLNDEHGFKSEFRNLVQTTSGL</sequence>
<dbReference type="Pfam" id="PF12450">
    <property type="entry name" value="vWF_A"/>
    <property type="match status" value="1"/>
</dbReference>
<dbReference type="InterPro" id="IPR051173">
    <property type="entry name" value="Ca_channel_alpha-2/delta"/>
</dbReference>
<protein>
    <submittedName>
        <fullName evidence="2">VWA domain-containing protein</fullName>
    </submittedName>
</protein>
<evidence type="ECO:0000313" key="3">
    <source>
        <dbReference type="Proteomes" id="UP001259492"/>
    </source>
</evidence>
<dbReference type="SUPFAM" id="SSF53300">
    <property type="entry name" value="vWA-like"/>
    <property type="match status" value="1"/>
</dbReference>
<dbReference type="InterPro" id="IPR002035">
    <property type="entry name" value="VWF_A"/>
</dbReference>
<gene>
    <name evidence="2" type="ORF">RM697_04130</name>
</gene>
<dbReference type="InterPro" id="IPR036465">
    <property type="entry name" value="vWFA_dom_sf"/>
</dbReference>
<feature type="domain" description="VWFA" evidence="1">
    <location>
        <begin position="144"/>
        <end position="319"/>
    </location>
</feature>
<dbReference type="EMBL" id="JAVRIA010000002">
    <property type="protein sequence ID" value="MDT0557819.1"/>
    <property type="molecule type" value="Genomic_DNA"/>
</dbReference>
<proteinExistence type="predicted"/>
<dbReference type="Pfam" id="PF12034">
    <property type="entry name" value="YfbK_C"/>
    <property type="match status" value="1"/>
</dbReference>
<dbReference type="PROSITE" id="PS50234">
    <property type="entry name" value="VWFA"/>
    <property type="match status" value="1"/>
</dbReference>
<dbReference type="PANTHER" id="PTHR10166:SF37">
    <property type="entry name" value="STOLID, ISOFORM H"/>
    <property type="match status" value="1"/>
</dbReference>
<dbReference type="Pfam" id="PF00092">
    <property type="entry name" value="VWA"/>
    <property type="match status" value="1"/>
</dbReference>
<dbReference type="InterPro" id="IPR022156">
    <property type="entry name" value="Uncharacterised_YfbK_N"/>
</dbReference>
<dbReference type="PANTHER" id="PTHR10166">
    <property type="entry name" value="VOLTAGE-DEPENDENT CALCIUM CHANNEL SUBUNIT ALPHA-2/DELTA-RELATED"/>
    <property type="match status" value="1"/>
</dbReference>
<evidence type="ECO:0000313" key="2">
    <source>
        <dbReference type="EMBL" id="MDT0557819.1"/>
    </source>
</evidence>
<dbReference type="SMART" id="SM00327">
    <property type="entry name" value="VWA"/>
    <property type="match status" value="1"/>
</dbReference>
<dbReference type="Proteomes" id="UP001259492">
    <property type="component" value="Unassembled WGS sequence"/>
</dbReference>
<name>A0ABU2YJG0_9FLAO</name>
<dbReference type="InterPro" id="IPR021908">
    <property type="entry name" value="YfbK_C"/>
</dbReference>
<comment type="caution">
    <text evidence="2">The sequence shown here is derived from an EMBL/GenBank/DDBJ whole genome shotgun (WGS) entry which is preliminary data.</text>
</comment>
<dbReference type="Gene3D" id="3.40.50.410">
    <property type="entry name" value="von Willebrand factor, type A domain"/>
    <property type="match status" value="1"/>
</dbReference>
<dbReference type="CDD" id="cd01465">
    <property type="entry name" value="vWA_subgroup"/>
    <property type="match status" value="1"/>
</dbReference>
<dbReference type="RefSeq" id="WP_311426594.1">
    <property type="nucleotide sequence ID" value="NZ_JAVRIA010000002.1"/>
</dbReference>